<keyword evidence="4" id="KW-1185">Reference proteome</keyword>
<dbReference type="Proteomes" id="UP001431783">
    <property type="component" value="Unassembled WGS sequence"/>
</dbReference>
<evidence type="ECO:0000259" key="2">
    <source>
        <dbReference type="Pfam" id="PF04218"/>
    </source>
</evidence>
<dbReference type="EMBL" id="JARQZJ010000075">
    <property type="protein sequence ID" value="KAK9882346.1"/>
    <property type="molecule type" value="Genomic_DNA"/>
</dbReference>
<feature type="domain" description="HTH psq-type" evidence="2">
    <location>
        <begin position="7"/>
        <end position="52"/>
    </location>
</feature>
<dbReference type="GO" id="GO:0003677">
    <property type="term" value="F:DNA binding"/>
    <property type="evidence" value="ECO:0007669"/>
    <property type="project" value="InterPro"/>
</dbReference>
<comment type="caution">
    <text evidence="3">The sequence shown here is derived from an EMBL/GenBank/DDBJ whole genome shotgun (WGS) entry which is preliminary data.</text>
</comment>
<evidence type="ECO:0000313" key="3">
    <source>
        <dbReference type="EMBL" id="KAK9882346.1"/>
    </source>
</evidence>
<comment type="subcellular location">
    <subcellularLocation>
        <location evidence="1">Nucleus</location>
    </subcellularLocation>
</comment>
<sequence length="259" mass="28870">MSKIKSKCLSLYDKAKVIEECNNGMSVTFLSKKYGVAKSTICAIKKKRTLILNRVSNALKPTKQCTLKSADLLSSILNTNEPIGIALKKLSLRDVMLNLAAAWQKLDADMISKCWHNLMAEPNANEDDLPLSVLKQRWGNKSHDIVEDTMTLLEAIGPIEISSQEIESWNMDTCNHLQDGDEEDEDSTSDDVEIIGAERSDDISHHEAIQALKISIEWATQNVNISDILVLKSIQEKAILASVSTKKVQTKISQFFQPL</sequence>
<reference evidence="3 4" key="1">
    <citation type="submission" date="2023-03" db="EMBL/GenBank/DDBJ databases">
        <title>Genome insight into feeding habits of ladybird beetles.</title>
        <authorList>
            <person name="Li H.-S."/>
            <person name="Huang Y.-H."/>
            <person name="Pang H."/>
        </authorList>
    </citation>
    <scope>NUCLEOTIDE SEQUENCE [LARGE SCALE GENOMIC DNA]</scope>
    <source>
        <strain evidence="3">SYSU_2023b</strain>
        <tissue evidence="3">Whole body</tissue>
    </source>
</reference>
<protein>
    <recommendedName>
        <fullName evidence="2">HTH psq-type domain-containing protein</fullName>
    </recommendedName>
</protein>
<name>A0AAW1UR95_9CUCU</name>
<gene>
    <name evidence="3" type="ORF">WA026_020868</name>
</gene>
<dbReference type="InterPro" id="IPR009057">
    <property type="entry name" value="Homeodomain-like_sf"/>
</dbReference>
<proteinExistence type="predicted"/>
<dbReference type="GO" id="GO:0005634">
    <property type="term" value="C:nucleus"/>
    <property type="evidence" value="ECO:0007669"/>
    <property type="project" value="UniProtKB-SubCell"/>
</dbReference>
<dbReference type="SUPFAM" id="SSF46689">
    <property type="entry name" value="Homeodomain-like"/>
    <property type="match status" value="1"/>
</dbReference>
<organism evidence="3 4">
    <name type="scientific">Henosepilachna vigintioctopunctata</name>
    <dbReference type="NCBI Taxonomy" id="420089"/>
    <lineage>
        <taxon>Eukaryota</taxon>
        <taxon>Metazoa</taxon>
        <taxon>Ecdysozoa</taxon>
        <taxon>Arthropoda</taxon>
        <taxon>Hexapoda</taxon>
        <taxon>Insecta</taxon>
        <taxon>Pterygota</taxon>
        <taxon>Neoptera</taxon>
        <taxon>Endopterygota</taxon>
        <taxon>Coleoptera</taxon>
        <taxon>Polyphaga</taxon>
        <taxon>Cucujiformia</taxon>
        <taxon>Coccinelloidea</taxon>
        <taxon>Coccinellidae</taxon>
        <taxon>Epilachninae</taxon>
        <taxon>Epilachnini</taxon>
        <taxon>Henosepilachna</taxon>
    </lineage>
</organism>
<dbReference type="Pfam" id="PF04218">
    <property type="entry name" value="CENP-B_N"/>
    <property type="match status" value="1"/>
</dbReference>
<dbReference type="InterPro" id="IPR007889">
    <property type="entry name" value="HTH_Psq"/>
</dbReference>
<accession>A0AAW1UR95</accession>
<dbReference type="AlphaFoldDB" id="A0AAW1UR95"/>
<dbReference type="Gene3D" id="1.10.10.60">
    <property type="entry name" value="Homeodomain-like"/>
    <property type="match status" value="1"/>
</dbReference>
<evidence type="ECO:0000256" key="1">
    <source>
        <dbReference type="ARBA" id="ARBA00004123"/>
    </source>
</evidence>
<evidence type="ECO:0000313" key="4">
    <source>
        <dbReference type="Proteomes" id="UP001431783"/>
    </source>
</evidence>